<reference evidence="2 3" key="1">
    <citation type="submission" date="2010-02" db="EMBL/GenBank/DDBJ databases">
        <authorList>
            <person name="Weinstock G."/>
            <person name="Sodergren E."/>
            <person name="Clifton S."/>
            <person name="Fulton L."/>
            <person name="Fulton B."/>
            <person name="Courtney L."/>
            <person name="Fronick C."/>
            <person name="Harrison M."/>
            <person name="Strong C."/>
            <person name="Farmer C."/>
            <person name="Delahaunty K."/>
            <person name="Markovic C."/>
            <person name="Hall O."/>
            <person name="Minx P."/>
            <person name="Tomlinson C."/>
            <person name="Mitreva M."/>
            <person name="Nelson J."/>
            <person name="Hou S."/>
            <person name="Wollam A."/>
            <person name="Pepin K.H."/>
            <person name="Johnson M."/>
            <person name="Bhonagiri V."/>
            <person name="Zhang X."/>
            <person name="Suruliraj S."/>
            <person name="Warren W."/>
            <person name="Chinwalla A."/>
            <person name="Mardis E.R."/>
            <person name="Wilson R.K."/>
        </authorList>
    </citation>
    <scope>NUCLEOTIDE SEQUENCE [LARGE SCALE GENOMIC DNA]</scope>
    <source>
        <strain evidence="2 3">ATCC 29220</strain>
    </source>
</reference>
<accession>D4BFB6</accession>
<dbReference type="RefSeq" id="WP_006686732.1">
    <property type="nucleotide sequence ID" value="NZ_GG730300.1"/>
</dbReference>
<feature type="compositionally biased region" description="Basic and acidic residues" evidence="1">
    <location>
        <begin position="534"/>
        <end position="548"/>
    </location>
</feature>
<evidence type="ECO:0000256" key="1">
    <source>
        <dbReference type="SAM" id="MobiDB-lite"/>
    </source>
</evidence>
<feature type="compositionally biased region" description="Polar residues" evidence="1">
    <location>
        <begin position="414"/>
        <end position="455"/>
    </location>
</feature>
<feature type="region of interest" description="Disordered" evidence="1">
    <location>
        <begin position="364"/>
        <end position="548"/>
    </location>
</feature>
<feature type="compositionally biased region" description="Polar residues" evidence="1">
    <location>
        <begin position="178"/>
        <end position="190"/>
    </location>
</feature>
<dbReference type="EMBL" id="ABWL02000016">
    <property type="protein sequence ID" value="EFE07596.1"/>
    <property type="molecule type" value="Genomic_DNA"/>
</dbReference>
<evidence type="ECO:0000313" key="3">
    <source>
        <dbReference type="Proteomes" id="UP000003880"/>
    </source>
</evidence>
<dbReference type="eggNOG" id="COG3064">
    <property type="taxonomic scope" value="Bacteria"/>
</dbReference>
<dbReference type="PANTHER" id="PTHR40269">
    <property type="entry name" value="OUTER MEMBRANE PROTEIN-RELATED"/>
    <property type="match status" value="1"/>
</dbReference>
<dbReference type="Proteomes" id="UP000003880">
    <property type="component" value="Unassembled WGS sequence"/>
</dbReference>
<dbReference type="HOGENOM" id="CLU_024625_3_1_6"/>
<proteinExistence type="predicted"/>
<gene>
    <name evidence="2" type="ORF">CIT292_09484</name>
</gene>
<protein>
    <recommendedName>
        <fullName evidence="4">DUF3300 domain-containing protein</fullName>
    </recommendedName>
</protein>
<sequence length="548" mass="60205">MTLPFKPHIIALACSAGLFVGAGVLYVKSRTPEAPEQPAPAAVAPQAPVAATPAAPAAPATYTTAQLDQWVAPIALYPDPLLSQVLMASTYPSNVVQAVQWSRDNPTLQGDAAIKAVSGQSWDPSVKSLVAFPQLMALMGENPDWVQNLGNAFLAQPQDVMDAVQRLRLLAQQTGSLKSSPQQTVTTSMKNLPPPRTQTQEGVTIQSTAPPAPPVIKIEPTDPQVVYVPNYNPSVVYGSWPNTAYPPVYLPPPPGEQFADSFVRGFGYSLGVATTYALFSNIDWDDDDHHHDDDHHDHDNGGPHGGNGYQHNGDNININVNNFNRISGQNIKGQTMGWQHNPAYRDGVPYQNNAVAQRFHQTNVSGGLSSTQHTPATSATRDSQRQAAMTQFQQRTHTSPANLSGETSRDSQRKAASQQLNQIAQRNNYRGYDGTQNSSRREAAQQTLNKSTTQQHRSELKAKAQQHPVSQQQRDTARQRIESSTPQQRQSFRQEMHANAFSGNDSRSPSWQSQQLRGQESRRIGNINTGQRAAARENFSEHHEFRRR</sequence>
<feature type="compositionally biased region" description="Polar residues" evidence="1">
    <location>
        <begin position="364"/>
        <end position="406"/>
    </location>
</feature>
<comment type="caution">
    <text evidence="2">The sequence shown here is derived from an EMBL/GenBank/DDBJ whole genome shotgun (WGS) entry which is preliminary data.</text>
</comment>
<dbReference type="Pfam" id="PF11737">
    <property type="entry name" value="DUF3300"/>
    <property type="match status" value="1"/>
</dbReference>
<evidence type="ECO:0008006" key="4">
    <source>
        <dbReference type="Google" id="ProtNLM"/>
    </source>
</evidence>
<feature type="compositionally biased region" description="Polar residues" evidence="1">
    <location>
        <begin position="501"/>
        <end position="518"/>
    </location>
</feature>
<name>D4BFB6_9ENTR</name>
<evidence type="ECO:0000313" key="2">
    <source>
        <dbReference type="EMBL" id="EFE07596.1"/>
    </source>
</evidence>
<organism evidence="2 3">
    <name type="scientific">Citrobacter youngae ATCC 29220</name>
    <dbReference type="NCBI Taxonomy" id="500640"/>
    <lineage>
        <taxon>Bacteria</taxon>
        <taxon>Pseudomonadati</taxon>
        <taxon>Pseudomonadota</taxon>
        <taxon>Gammaproteobacteria</taxon>
        <taxon>Enterobacterales</taxon>
        <taxon>Enterobacteriaceae</taxon>
        <taxon>Citrobacter</taxon>
        <taxon>Citrobacter freundii complex</taxon>
    </lineage>
</organism>
<feature type="region of interest" description="Disordered" evidence="1">
    <location>
        <begin position="290"/>
        <end position="318"/>
    </location>
</feature>
<dbReference type="PANTHER" id="PTHR40269:SF1">
    <property type="entry name" value="OUTER MEMBRANE PROTEIN"/>
    <property type="match status" value="1"/>
</dbReference>
<dbReference type="AlphaFoldDB" id="D4BFB6"/>
<dbReference type="InterPro" id="IPR021728">
    <property type="entry name" value="DUF3300"/>
</dbReference>
<feature type="compositionally biased region" description="Polar residues" evidence="1">
    <location>
        <begin position="482"/>
        <end position="493"/>
    </location>
</feature>
<feature type="region of interest" description="Disordered" evidence="1">
    <location>
        <begin position="178"/>
        <end position="199"/>
    </location>
</feature>
<feature type="compositionally biased region" description="Basic and acidic residues" evidence="1">
    <location>
        <begin position="290"/>
        <end position="301"/>
    </location>
</feature>